<comment type="caution">
    <text evidence="10">The sequence shown here is derived from an EMBL/GenBank/DDBJ whole genome shotgun (WGS) entry which is preliminary data.</text>
</comment>
<dbReference type="GeneID" id="90037169"/>
<dbReference type="CDD" id="cd18577">
    <property type="entry name" value="ABC_6TM_Pgp_ABCB1_D1_like"/>
    <property type="match status" value="1"/>
</dbReference>
<keyword evidence="4" id="KW-0067">ATP-binding</keyword>
<evidence type="ECO:0000256" key="6">
    <source>
        <dbReference type="ARBA" id="ARBA00023136"/>
    </source>
</evidence>
<evidence type="ECO:0000256" key="3">
    <source>
        <dbReference type="ARBA" id="ARBA00022741"/>
    </source>
</evidence>
<keyword evidence="6 7" id="KW-0472">Membrane</keyword>
<dbReference type="Proteomes" id="UP001498771">
    <property type="component" value="Unassembled WGS sequence"/>
</dbReference>
<evidence type="ECO:0000313" key="10">
    <source>
        <dbReference type="EMBL" id="KAK7207901.1"/>
    </source>
</evidence>
<evidence type="ECO:0000259" key="8">
    <source>
        <dbReference type="PROSITE" id="PS50893"/>
    </source>
</evidence>
<evidence type="ECO:0000313" key="11">
    <source>
        <dbReference type="Proteomes" id="UP001498771"/>
    </source>
</evidence>
<keyword evidence="5 7" id="KW-1133">Transmembrane helix</keyword>
<protein>
    <submittedName>
        <fullName evidence="10">ABC multidrug transporter Mdr1</fullName>
    </submittedName>
</protein>
<dbReference type="SMART" id="SM00382">
    <property type="entry name" value="AAA"/>
    <property type="match status" value="2"/>
</dbReference>
<dbReference type="InterPro" id="IPR003593">
    <property type="entry name" value="AAA+_ATPase"/>
</dbReference>
<dbReference type="PANTHER" id="PTHR43394">
    <property type="entry name" value="ATP-DEPENDENT PERMEASE MDL1, MITOCHONDRIAL"/>
    <property type="match status" value="1"/>
</dbReference>
<dbReference type="Pfam" id="PF00664">
    <property type="entry name" value="ABC_membrane"/>
    <property type="match status" value="2"/>
</dbReference>
<feature type="transmembrane region" description="Helical" evidence="7">
    <location>
        <begin position="218"/>
        <end position="238"/>
    </location>
</feature>
<name>A0ABR1FDI5_9ASCO</name>
<dbReference type="EMBL" id="JBBJBU010000001">
    <property type="protein sequence ID" value="KAK7207901.1"/>
    <property type="molecule type" value="Genomic_DNA"/>
</dbReference>
<feature type="transmembrane region" description="Helical" evidence="7">
    <location>
        <begin position="767"/>
        <end position="791"/>
    </location>
</feature>
<sequence>MSAASTSSKEKEETAIAAPLSSAEVEDLYAHLPEHEAAILRCQTEVKPPPVSFFRLYRYATPFDLSILILGYFTSIAAGAVQPLMTIVMGSLTQTFTSYFSSNGITPEYFSHEVNKYALYLVYLGIANFVFSTVESFIHTDRGEVLASRIREEYLAATLRQNIGYFDNLGSGEITTRITADTNMIQEGMSEKVGLILTGVATFVTAFIVAFIKSWKLTLIIIGIIVLLIGGFMVISGFMMSWAKKSLEGASVGSTLAEEVFASVRNVQAFGLQERLAKQYDTYLVITEYAAFRQGLCLAIMIGWLWFCIYSLYALGFWQGAHYLTEGSLHVNQIITVLMSMLIGAFSFGQVGPNVRNITNGVTAAAKIYATIDRVPPIDSHSNAGEILSSISGDIELHDIKFIYPSRPDVTVLENMNLKVPAGKTVALVGASGSGKSTIVGLVERFYLPVAGQVTLDGHDTAELNLRWLRQQISLVSQEPTLFGCSVYENVAHGLIGTEYESAPEEVKRKLVIEACELANAWSFIQTLPEGLETNVGERGFLMSGGQKQRIAIARAMVSNPKILLLDEATSALDTKSEGIVQQALDRAAKDRTTIVIAHRLSTIKNADLIVVMSKGKIVEQGTHNELLSLNGMYAELVENQKIEKEKDPKSAGVKSDDEFVEKGLEVQEDSHILDMIRTKTKQSVSSAKVKPLDASTKSYSLPALVKLIYRFNAPETKIMIFGICCSIINGCAYPTQSVFFAKCVSAFEYPVSEYARLKSQINMFSGLFFMLACVQGIAFVLGVGALSYAAQKLVRRIRYESFRQMLRQDISYFDRDENTTGALTTVLSTDAQDVEGLSGATFGQILNSLVTLFGGMILAIAVGWKLGLVCTACVPLLVSAGFGRIRVLAKFQERAKKAYEKSASYACEATSAIRTVVSLTREEDVYQTYKASLNQQVKDSRVATMKSSLLFGVAQSLSMFITALAFWYGSRFLRTAEYSVTQYFICFVAVIFGSQSAGAIFSFAPDMGKAKHGAANIHRLFDSLPIIDAWKKEGIVPEKVVGDIEFRDVHFRYPTRPEVPVLRGLDLTVKSGQYIALVGSSGCGKSTTIGLLESFYLPIHGQILLDGQSIHELNINAYRQQIALVQQEPVLYAGTVKYNISLGSANDVTDDEIFDAARQANIHDFIMSLPDGYETLCGSKGALLSGGQKQRIAIARALIRQPKILLLDEATSALDSESEKVVQEALDKASKGRTTIAVAHRLSTIQKADIIYVFEDGKILESGTHQELLANRSKYYELVQLQALEKTA</sequence>
<feature type="transmembrane region" description="Helical" evidence="7">
    <location>
        <begin position="296"/>
        <end position="318"/>
    </location>
</feature>
<dbReference type="InterPro" id="IPR036640">
    <property type="entry name" value="ABC1_TM_sf"/>
</dbReference>
<dbReference type="InterPro" id="IPR039421">
    <property type="entry name" value="Type_1_exporter"/>
</dbReference>
<feature type="transmembrane region" description="Helical" evidence="7">
    <location>
        <begin position="853"/>
        <end position="879"/>
    </location>
</feature>
<dbReference type="PROSITE" id="PS00211">
    <property type="entry name" value="ABC_TRANSPORTER_1"/>
    <property type="match status" value="2"/>
</dbReference>
<feature type="domain" description="ABC transporter" evidence="8">
    <location>
        <begin position="1045"/>
        <end position="1282"/>
    </location>
</feature>
<evidence type="ECO:0000259" key="9">
    <source>
        <dbReference type="PROSITE" id="PS50929"/>
    </source>
</evidence>
<evidence type="ECO:0000256" key="1">
    <source>
        <dbReference type="ARBA" id="ARBA00004141"/>
    </source>
</evidence>
<comment type="subcellular location">
    <subcellularLocation>
        <location evidence="1">Membrane</location>
        <topology evidence="1">Multi-pass membrane protein</topology>
    </subcellularLocation>
</comment>
<feature type="transmembrane region" description="Helical" evidence="7">
    <location>
        <begin position="65"/>
        <end position="92"/>
    </location>
</feature>
<dbReference type="CDD" id="cd18578">
    <property type="entry name" value="ABC_6TM_Pgp_ABCB1_D2_like"/>
    <property type="match status" value="1"/>
</dbReference>
<feature type="transmembrane region" description="Helical" evidence="7">
    <location>
        <begin position="117"/>
        <end position="138"/>
    </location>
</feature>
<dbReference type="SUPFAM" id="SSF90123">
    <property type="entry name" value="ABC transporter transmembrane region"/>
    <property type="match status" value="2"/>
</dbReference>
<evidence type="ECO:0000256" key="2">
    <source>
        <dbReference type="ARBA" id="ARBA00022692"/>
    </source>
</evidence>
<dbReference type="InterPro" id="IPR003439">
    <property type="entry name" value="ABC_transporter-like_ATP-bd"/>
</dbReference>
<dbReference type="PROSITE" id="PS50893">
    <property type="entry name" value="ABC_TRANSPORTER_2"/>
    <property type="match status" value="2"/>
</dbReference>
<dbReference type="Gene3D" id="1.20.1560.10">
    <property type="entry name" value="ABC transporter type 1, transmembrane domain"/>
    <property type="match status" value="1"/>
</dbReference>
<dbReference type="InterPro" id="IPR011527">
    <property type="entry name" value="ABC1_TM_dom"/>
</dbReference>
<keyword evidence="2 7" id="KW-0812">Transmembrane</keyword>
<feature type="transmembrane region" description="Helical" evidence="7">
    <location>
        <begin position="330"/>
        <end position="348"/>
    </location>
</feature>
<dbReference type="Pfam" id="PF00005">
    <property type="entry name" value="ABC_tran"/>
    <property type="match status" value="2"/>
</dbReference>
<dbReference type="SUPFAM" id="SSF52540">
    <property type="entry name" value="P-loop containing nucleoside triphosphate hydrolases"/>
    <property type="match status" value="2"/>
</dbReference>
<feature type="domain" description="ABC transporter" evidence="8">
    <location>
        <begin position="395"/>
        <end position="640"/>
    </location>
</feature>
<keyword evidence="11" id="KW-1185">Reference proteome</keyword>
<dbReference type="CDD" id="cd03249">
    <property type="entry name" value="ABC_MTABC3_MDL1_MDL2"/>
    <property type="match status" value="2"/>
</dbReference>
<proteinExistence type="predicted"/>
<dbReference type="PANTHER" id="PTHR43394:SF1">
    <property type="entry name" value="ATP-BINDING CASSETTE SUB-FAMILY B MEMBER 10, MITOCHONDRIAL"/>
    <property type="match status" value="1"/>
</dbReference>
<feature type="domain" description="ABC transmembrane type-1" evidence="9">
    <location>
        <begin position="69"/>
        <end position="360"/>
    </location>
</feature>
<dbReference type="PROSITE" id="PS50929">
    <property type="entry name" value="ABC_TM1F"/>
    <property type="match status" value="2"/>
</dbReference>
<dbReference type="Gene3D" id="3.40.50.300">
    <property type="entry name" value="P-loop containing nucleotide triphosphate hydrolases"/>
    <property type="match status" value="2"/>
</dbReference>
<accession>A0ABR1FDI5</accession>
<keyword evidence="3" id="KW-0547">Nucleotide-binding</keyword>
<feature type="transmembrane region" description="Helical" evidence="7">
    <location>
        <begin position="981"/>
        <end position="1005"/>
    </location>
</feature>
<feature type="transmembrane region" description="Helical" evidence="7">
    <location>
        <begin position="949"/>
        <end position="969"/>
    </location>
</feature>
<dbReference type="RefSeq" id="XP_064770934.1">
    <property type="nucleotide sequence ID" value="XM_064911657.1"/>
</dbReference>
<evidence type="ECO:0000256" key="7">
    <source>
        <dbReference type="SAM" id="Phobius"/>
    </source>
</evidence>
<feature type="domain" description="ABC transmembrane type-1" evidence="9">
    <location>
        <begin position="721"/>
        <end position="1010"/>
    </location>
</feature>
<evidence type="ECO:0000256" key="5">
    <source>
        <dbReference type="ARBA" id="ARBA00022989"/>
    </source>
</evidence>
<evidence type="ECO:0000256" key="4">
    <source>
        <dbReference type="ARBA" id="ARBA00022840"/>
    </source>
</evidence>
<feature type="transmembrane region" description="Helical" evidence="7">
    <location>
        <begin position="193"/>
        <end position="212"/>
    </location>
</feature>
<reference evidence="10 11" key="1">
    <citation type="submission" date="2024-03" db="EMBL/GenBank/DDBJ databases">
        <title>Genome-scale model development and genomic sequencing of the oleaginous clade Lipomyces.</title>
        <authorList>
            <consortium name="Lawrence Berkeley National Laboratory"/>
            <person name="Czajka J.J."/>
            <person name="Han Y."/>
            <person name="Kim J."/>
            <person name="Mondo S.J."/>
            <person name="Hofstad B.A."/>
            <person name="Robles A."/>
            <person name="Haridas S."/>
            <person name="Riley R."/>
            <person name="LaButti K."/>
            <person name="Pangilinan J."/>
            <person name="Andreopoulos W."/>
            <person name="Lipzen A."/>
            <person name="Yan J."/>
            <person name="Wang M."/>
            <person name="Ng V."/>
            <person name="Grigoriev I.V."/>
            <person name="Spatafora J.W."/>
            <person name="Magnuson J.K."/>
            <person name="Baker S.E."/>
            <person name="Pomraning K.R."/>
        </authorList>
    </citation>
    <scope>NUCLEOTIDE SEQUENCE [LARGE SCALE GENOMIC DNA]</scope>
    <source>
        <strain evidence="10 11">Phaff 52-87</strain>
    </source>
</reference>
<gene>
    <name evidence="10" type="ORF">BZA70DRAFT_272467</name>
</gene>
<organism evidence="10 11">
    <name type="scientific">Myxozyma melibiosi</name>
    <dbReference type="NCBI Taxonomy" id="54550"/>
    <lineage>
        <taxon>Eukaryota</taxon>
        <taxon>Fungi</taxon>
        <taxon>Dikarya</taxon>
        <taxon>Ascomycota</taxon>
        <taxon>Saccharomycotina</taxon>
        <taxon>Lipomycetes</taxon>
        <taxon>Lipomycetales</taxon>
        <taxon>Lipomycetaceae</taxon>
        <taxon>Myxozyma</taxon>
    </lineage>
</organism>
<dbReference type="InterPro" id="IPR027417">
    <property type="entry name" value="P-loop_NTPase"/>
</dbReference>
<dbReference type="InterPro" id="IPR017871">
    <property type="entry name" value="ABC_transporter-like_CS"/>
</dbReference>